<reference evidence="10 11" key="1">
    <citation type="journal article" date="2013" name="Front. Plant Sci.">
        <title>The Reference Genome of the Halophytic Plant Eutrema salsugineum.</title>
        <authorList>
            <person name="Yang R."/>
            <person name="Jarvis D.E."/>
            <person name="Chen H."/>
            <person name="Beilstein M.A."/>
            <person name="Grimwood J."/>
            <person name="Jenkins J."/>
            <person name="Shu S."/>
            <person name="Prochnik S."/>
            <person name="Xin M."/>
            <person name="Ma C."/>
            <person name="Schmutz J."/>
            <person name="Wing R.A."/>
            <person name="Mitchell-Olds T."/>
            <person name="Schumaker K.S."/>
            <person name="Wang X."/>
        </authorList>
    </citation>
    <scope>NUCLEOTIDE SEQUENCE [LARGE SCALE GENOMIC DNA]</scope>
</reference>
<feature type="region of interest" description="Disordered" evidence="9">
    <location>
        <begin position="176"/>
        <end position="209"/>
    </location>
</feature>
<dbReference type="STRING" id="72664.V4M8P3"/>
<dbReference type="PANTHER" id="PTHR10639">
    <property type="entry name" value="CLATHRIN LIGHT CHAIN"/>
    <property type="match status" value="1"/>
</dbReference>
<dbReference type="GO" id="GO:0009504">
    <property type="term" value="C:cell plate"/>
    <property type="evidence" value="ECO:0007669"/>
    <property type="project" value="EnsemblPlants"/>
</dbReference>
<sequence>MSVFEDSFVILGDDASESVPVSASFDNTTDNSFSAYEGSVPVDDSIDDVFAAPSSDYGGYSNGDGVFGSNGGHDGPILPPPSEMESDEGYALREWRRQNAIQLEEKEKKEKEVRNQIIEEANQFKEDFHKKRELTCENNKAANREKEKLFVETQEKFYAEASKNYWKAIAELVPKEVPTIEKRRGKKEQDPKKPSISVIQGPKPGKPTDLARMRQILLKLKQNPPSHLKLAPQPPSEAAATPPPKNVPETKPTEAVATA</sequence>
<comment type="function">
    <text evidence="1 7">Clathrin is the major protein of the polyhedral coat of coated pits and vesicles.</text>
</comment>
<keyword evidence="6 7" id="KW-0968">Cytoplasmic vesicle</keyword>
<feature type="compositionally biased region" description="Basic and acidic residues" evidence="9">
    <location>
        <begin position="178"/>
        <end position="193"/>
    </location>
</feature>
<accession>V4M8P3</accession>
<organism evidence="10 11">
    <name type="scientific">Eutrema salsugineum</name>
    <name type="common">Saltwater cress</name>
    <name type="synonym">Sisymbrium salsugineum</name>
    <dbReference type="NCBI Taxonomy" id="72664"/>
    <lineage>
        <taxon>Eukaryota</taxon>
        <taxon>Viridiplantae</taxon>
        <taxon>Streptophyta</taxon>
        <taxon>Embryophyta</taxon>
        <taxon>Tracheophyta</taxon>
        <taxon>Spermatophyta</taxon>
        <taxon>Magnoliopsida</taxon>
        <taxon>eudicotyledons</taxon>
        <taxon>Gunneridae</taxon>
        <taxon>Pentapetalae</taxon>
        <taxon>rosids</taxon>
        <taxon>malvids</taxon>
        <taxon>Brassicales</taxon>
        <taxon>Brassicaceae</taxon>
        <taxon>Eutremeae</taxon>
        <taxon>Eutrema</taxon>
    </lineage>
</organism>
<evidence type="ECO:0000256" key="6">
    <source>
        <dbReference type="ARBA" id="ARBA00023329"/>
    </source>
</evidence>
<dbReference type="eggNOG" id="ENOG502QVX7">
    <property type="taxonomic scope" value="Eukaryota"/>
</dbReference>
<proteinExistence type="inferred from homology"/>
<name>V4M8P3_EUTSA</name>
<dbReference type="KEGG" id="eus:EUTSA_v10017117mg"/>
<dbReference type="GO" id="GO:0030132">
    <property type="term" value="C:clathrin coat of coated pit"/>
    <property type="evidence" value="ECO:0007669"/>
    <property type="project" value="InterPro"/>
</dbReference>
<evidence type="ECO:0000256" key="2">
    <source>
        <dbReference type="ARBA" id="ARBA00004180"/>
    </source>
</evidence>
<dbReference type="GO" id="GO:0005198">
    <property type="term" value="F:structural molecule activity"/>
    <property type="evidence" value="ECO:0007669"/>
    <property type="project" value="InterPro"/>
</dbReference>
<dbReference type="GO" id="GO:0030130">
    <property type="term" value="C:clathrin coat of trans-Golgi network vesicle"/>
    <property type="evidence" value="ECO:0007669"/>
    <property type="project" value="InterPro"/>
</dbReference>
<evidence type="ECO:0000256" key="3">
    <source>
        <dbReference type="ARBA" id="ARBA00005263"/>
    </source>
</evidence>
<dbReference type="PANTHER" id="PTHR10639:SF38">
    <property type="entry name" value="CLATHRIN LIGHT CHAIN 2"/>
    <property type="match status" value="1"/>
</dbReference>
<dbReference type="GO" id="GO:0006886">
    <property type="term" value="P:intracellular protein transport"/>
    <property type="evidence" value="ECO:0007669"/>
    <property type="project" value="InterPro"/>
</dbReference>
<evidence type="ECO:0000256" key="5">
    <source>
        <dbReference type="ARBA" id="ARBA00023176"/>
    </source>
</evidence>
<dbReference type="InterPro" id="IPR000996">
    <property type="entry name" value="Clathrin_L-chain"/>
</dbReference>
<feature type="coiled-coil region" evidence="8">
    <location>
        <begin position="92"/>
        <end position="123"/>
    </location>
</feature>
<dbReference type="GO" id="GO:0042802">
    <property type="term" value="F:identical protein binding"/>
    <property type="evidence" value="ECO:0007669"/>
    <property type="project" value="EnsemblPlants"/>
</dbReference>
<evidence type="ECO:0000256" key="7">
    <source>
        <dbReference type="RuleBase" id="RU363137"/>
    </source>
</evidence>
<keyword evidence="8" id="KW-0175">Coiled coil</keyword>
<evidence type="ECO:0000256" key="8">
    <source>
        <dbReference type="SAM" id="Coils"/>
    </source>
</evidence>
<keyword evidence="11" id="KW-1185">Reference proteome</keyword>
<gene>
    <name evidence="10" type="ORF">EUTSA_v10017117mg</name>
</gene>
<dbReference type="AlphaFoldDB" id="V4M8P3"/>
<dbReference type="Proteomes" id="UP000030689">
    <property type="component" value="Unassembled WGS sequence"/>
</dbReference>
<dbReference type="GO" id="GO:0072583">
    <property type="term" value="P:clathrin-dependent endocytosis"/>
    <property type="evidence" value="ECO:0007669"/>
    <property type="project" value="TreeGrafter"/>
</dbReference>
<dbReference type="Gramene" id="ESQ52704">
    <property type="protein sequence ID" value="ESQ52704"/>
    <property type="gene ID" value="EUTSA_v10017117mg"/>
</dbReference>
<keyword evidence="4 7" id="KW-0472">Membrane</keyword>
<feature type="region of interest" description="Disordered" evidence="9">
    <location>
        <begin position="221"/>
        <end position="259"/>
    </location>
</feature>
<dbReference type="OrthoDB" id="782264at2759"/>
<keyword evidence="5 7" id="KW-0168">Coated pit</keyword>
<evidence type="ECO:0000313" key="11">
    <source>
        <dbReference type="Proteomes" id="UP000030689"/>
    </source>
</evidence>
<evidence type="ECO:0000256" key="9">
    <source>
        <dbReference type="SAM" id="MobiDB-lite"/>
    </source>
</evidence>
<dbReference type="OMA" id="THAYNIG"/>
<evidence type="ECO:0000313" key="10">
    <source>
        <dbReference type="EMBL" id="ESQ52704.1"/>
    </source>
</evidence>
<dbReference type="GO" id="GO:0032050">
    <property type="term" value="F:clathrin heavy chain binding"/>
    <property type="evidence" value="ECO:0007669"/>
    <property type="project" value="TreeGrafter"/>
</dbReference>
<dbReference type="EMBL" id="KI517385">
    <property type="protein sequence ID" value="ESQ52704.1"/>
    <property type="molecule type" value="Genomic_DNA"/>
</dbReference>
<comment type="subcellular location">
    <subcellularLocation>
        <location evidence="2 7">Cytoplasmic vesicle membrane</location>
        <topology evidence="2 7">Peripheral membrane protein</topology>
        <orientation evidence="2 7">Cytoplasmic side</orientation>
    </subcellularLocation>
    <subcellularLocation>
        <location evidence="7">Membrane</location>
        <location evidence="7">Coated pit</location>
        <topology evidence="7">Peripheral membrane protein</topology>
        <orientation evidence="7">Cytoplasmic side</orientation>
    </subcellularLocation>
    <text evidence="7">Cytoplasmic face of coated pits and vesicles.</text>
</comment>
<evidence type="ECO:0000256" key="4">
    <source>
        <dbReference type="ARBA" id="ARBA00023136"/>
    </source>
</evidence>
<dbReference type="Pfam" id="PF01086">
    <property type="entry name" value="Clathrin_lg_ch"/>
    <property type="match status" value="1"/>
</dbReference>
<protein>
    <recommendedName>
        <fullName evidence="7">Clathrin light chain</fullName>
    </recommendedName>
</protein>
<evidence type="ECO:0000256" key="1">
    <source>
        <dbReference type="ARBA" id="ARBA00003913"/>
    </source>
</evidence>
<comment type="similarity">
    <text evidence="3 7">Belongs to the clathrin light chain family.</text>
</comment>